<feature type="region of interest" description="Disordered" evidence="8">
    <location>
        <begin position="303"/>
        <end position="324"/>
    </location>
</feature>
<dbReference type="AlphaFoldDB" id="A0AAW2PFQ5"/>
<keyword evidence="6" id="KW-0539">Nucleus</keyword>
<dbReference type="GO" id="GO:0035825">
    <property type="term" value="P:homologous recombination"/>
    <property type="evidence" value="ECO:0007669"/>
    <property type="project" value="UniProtKB-ARBA"/>
</dbReference>
<evidence type="ECO:0000256" key="5">
    <source>
        <dbReference type="ARBA" id="ARBA00023204"/>
    </source>
</evidence>
<dbReference type="EMBL" id="JACGWJ010000017">
    <property type="protein sequence ID" value="KAL0354994.1"/>
    <property type="molecule type" value="Genomic_DNA"/>
</dbReference>
<evidence type="ECO:0000256" key="7">
    <source>
        <dbReference type="ARBA" id="ARBA00023306"/>
    </source>
</evidence>
<organism evidence="9">
    <name type="scientific">Sesamum radiatum</name>
    <name type="common">Black benniseed</name>
    <dbReference type="NCBI Taxonomy" id="300843"/>
    <lineage>
        <taxon>Eukaryota</taxon>
        <taxon>Viridiplantae</taxon>
        <taxon>Streptophyta</taxon>
        <taxon>Embryophyta</taxon>
        <taxon>Tracheophyta</taxon>
        <taxon>Spermatophyta</taxon>
        <taxon>Magnoliopsida</taxon>
        <taxon>eudicotyledons</taxon>
        <taxon>Gunneridae</taxon>
        <taxon>Pentapetalae</taxon>
        <taxon>asterids</taxon>
        <taxon>lamiids</taxon>
        <taxon>Lamiales</taxon>
        <taxon>Pedaliaceae</taxon>
        <taxon>Sesamum</taxon>
    </lineage>
</organism>
<feature type="region of interest" description="Disordered" evidence="8">
    <location>
        <begin position="511"/>
        <end position="539"/>
    </location>
</feature>
<evidence type="ECO:0000256" key="4">
    <source>
        <dbReference type="ARBA" id="ARBA00022776"/>
    </source>
</evidence>
<dbReference type="GO" id="GO:0006281">
    <property type="term" value="P:DNA repair"/>
    <property type="evidence" value="ECO:0007669"/>
    <property type="project" value="UniProtKB-KW"/>
</dbReference>
<dbReference type="GO" id="GO:0007064">
    <property type="term" value="P:mitotic sister chromatid cohesion"/>
    <property type="evidence" value="ECO:0007669"/>
    <property type="project" value="InterPro"/>
</dbReference>
<feature type="region of interest" description="Disordered" evidence="8">
    <location>
        <begin position="387"/>
        <end position="454"/>
    </location>
</feature>
<dbReference type="PANTHER" id="PTHR12663:SF62">
    <property type="match status" value="1"/>
</dbReference>
<reference evidence="9" key="1">
    <citation type="submission" date="2020-06" db="EMBL/GenBank/DDBJ databases">
        <authorList>
            <person name="Li T."/>
            <person name="Hu X."/>
            <person name="Zhang T."/>
            <person name="Song X."/>
            <person name="Zhang H."/>
            <person name="Dai N."/>
            <person name="Sheng W."/>
            <person name="Hou X."/>
            <person name="Wei L."/>
        </authorList>
    </citation>
    <scope>NUCLEOTIDE SEQUENCE</scope>
    <source>
        <strain evidence="9">G02</strain>
        <tissue evidence="9">Leaf</tissue>
    </source>
</reference>
<dbReference type="SUPFAM" id="SSF48371">
    <property type="entry name" value="ARM repeat"/>
    <property type="match status" value="1"/>
</dbReference>
<keyword evidence="5" id="KW-0234">DNA repair</keyword>
<proteinExistence type="predicted"/>
<evidence type="ECO:0000256" key="1">
    <source>
        <dbReference type="ARBA" id="ARBA00004123"/>
    </source>
</evidence>
<dbReference type="GO" id="GO:0051301">
    <property type="term" value="P:cell division"/>
    <property type="evidence" value="ECO:0007669"/>
    <property type="project" value="UniProtKB-KW"/>
</dbReference>
<feature type="compositionally biased region" description="Polar residues" evidence="8">
    <location>
        <begin position="408"/>
        <end position="425"/>
    </location>
</feature>
<dbReference type="InterPro" id="IPR039776">
    <property type="entry name" value="Pds5"/>
</dbReference>
<dbReference type="InterPro" id="IPR016024">
    <property type="entry name" value="ARM-type_fold"/>
</dbReference>
<evidence type="ECO:0000256" key="3">
    <source>
        <dbReference type="ARBA" id="ARBA00022763"/>
    </source>
</evidence>
<sequence>MAASSSQERTGLRVSDLDPSVVECLKKTLVEGGNGLLTHSGSTEELLGKLDEFEDLLSHMVQDFKNLVEVALQPAKEALIAGGLLRHAEMDVRVSAASCISEIIRITAPDEPYAEDQMKEFFQLANSAFEKLACMSGRVYSKAVSILQTISYSQSCVVMLDLDLDDMVQQMFHLFLDGIRSSHSDVIFSNMENIMTVVIRSSGDAHELSFELVKILLARLKKENHNVSPVAMQLAEKTFRNCSDDIKPYLPEAVRCLGNPVEDYAEVVASLFQEAIQRENMGSEDIGIDASCPEEAGVAIDGGLSNSAEDNKTENLTVDENLNENRQTTAQFYVEPENLGSPKQMQQEPELENFPIPEKRSRKPNFLIKSEEGYDPLWMFCKWTPMENSHSRKHRRKRHGHPLKTMISKESNLSSSPDGKQSSGPISGKANRIKKQSEKRSIAKIPPEENSRVAVVSEDLTRDIIVKKPSGERQGLLNGVIPAKDSRGKTIMYEDLKEDVLIKTPTSSFTPISSKGEALPRKVSNSQHKKRKSTAAKKEASKVKDVSRCLGEELVGCKIEVWWPLDEV</sequence>
<evidence type="ECO:0000256" key="8">
    <source>
        <dbReference type="SAM" id="MobiDB-lite"/>
    </source>
</evidence>
<dbReference type="PANTHER" id="PTHR12663">
    <property type="entry name" value="ANDROGEN INDUCED INHIBITOR OF PROLIFERATION AS3 / PDS5-RELATED"/>
    <property type="match status" value="1"/>
</dbReference>
<accession>A0AAW2PFQ5</accession>
<keyword evidence="7" id="KW-0131">Cell cycle</keyword>
<keyword evidence="2" id="KW-0132">Cell division</keyword>
<comment type="caution">
    <text evidence="9">The sequence shown here is derived from an EMBL/GenBank/DDBJ whole genome shotgun (WGS) entry which is preliminary data.</text>
</comment>
<dbReference type="GO" id="GO:0000785">
    <property type="term" value="C:chromatin"/>
    <property type="evidence" value="ECO:0007669"/>
    <property type="project" value="TreeGrafter"/>
</dbReference>
<comment type="subcellular location">
    <subcellularLocation>
        <location evidence="1">Nucleus</location>
    </subcellularLocation>
</comment>
<evidence type="ECO:0000256" key="6">
    <source>
        <dbReference type="ARBA" id="ARBA00023242"/>
    </source>
</evidence>
<keyword evidence="4" id="KW-0498">Mitosis</keyword>
<evidence type="ECO:0000313" key="9">
    <source>
        <dbReference type="EMBL" id="KAL0354994.1"/>
    </source>
</evidence>
<keyword evidence="3" id="KW-0227">DNA damage</keyword>
<dbReference type="Gene3D" id="1.25.10.10">
    <property type="entry name" value="Leucine-rich Repeat Variant"/>
    <property type="match status" value="1"/>
</dbReference>
<feature type="compositionally biased region" description="Basic and acidic residues" evidence="8">
    <location>
        <begin position="435"/>
        <end position="451"/>
    </location>
</feature>
<protein>
    <submittedName>
        <fullName evidence="9">Sister chromatid cohesion protein PDS5</fullName>
    </submittedName>
</protein>
<name>A0AAW2PFQ5_SESRA</name>
<feature type="compositionally biased region" description="Polar residues" evidence="8">
    <location>
        <begin position="304"/>
        <end position="324"/>
    </location>
</feature>
<dbReference type="InterPro" id="IPR011989">
    <property type="entry name" value="ARM-like"/>
</dbReference>
<gene>
    <name evidence="9" type="ORF">Sradi_3946300</name>
</gene>
<dbReference type="GO" id="GO:0005634">
    <property type="term" value="C:nucleus"/>
    <property type="evidence" value="ECO:0007669"/>
    <property type="project" value="UniProtKB-SubCell"/>
</dbReference>
<reference evidence="9" key="2">
    <citation type="journal article" date="2024" name="Plant">
        <title>Genomic evolution and insights into agronomic trait innovations of Sesamum species.</title>
        <authorList>
            <person name="Miao H."/>
            <person name="Wang L."/>
            <person name="Qu L."/>
            <person name="Liu H."/>
            <person name="Sun Y."/>
            <person name="Le M."/>
            <person name="Wang Q."/>
            <person name="Wei S."/>
            <person name="Zheng Y."/>
            <person name="Lin W."/>
            <person name="Duan Y."/>
            <person name="Cao H."/>
            <person name="Xiong S."/>
            <person name="Wang X."/>
            <person name="Wei L."/>
            <person name="Li C."/>
            <person name="Ma Q."/>
            <person name="Ju M."/>
            <person name="Zhao R."/>
            <person name="Li G."/>
            <person name="Mu C."/>
            <person name="Tian Q."/>
            <person name="Mei H."/>
            <person name="Zhang T."/>
            <person name="Gao T."/>
            <person name="Zhang H."/>
        </authorList>
    </citation>
    <scope>NUCLEOTIDE SEQUENCE</scope>
    <source>
        <strain evidence="9">G02</strain>
    </source>
</reference>
<evidence type="ECO:0000256" key="2">
    <source>
        <dbReference type="ARBA" id="ARBA00022618"/>
    </source>
</evidence>
<dbReference type="Pfam" id="PF20168">
    <property type="entry name" value="PDS5"/>
    <property type="match status" value="1"/>
</dbReference>
<feature type="compositionally biased region" description="Basic residues" evidence="8">
    <location>
        <begin position="391"/>
        <end position="402"/>
    </location>
</feature>